<keyword evidence="3 6" id="KW-0812">Transmembrane</keyword>
<feature type="transmembrane region" description="Helical" evidence="6">
    <location>
        <begin position="392"/>
        <end position="412"/>
    </location>
</feature>
<feature type="transmembrane region" description="Helical" evidence="6">
    <location>
        <begin position="50"/>
        <end position="69"/>
    </location>
</feature>
<dbReference type="AlphaFoldDB" id="A0A9D1HDS7"/>
<dbReference type="Pfam" id="PF07690">
    <property type="entry name" value="MFS_1"/>
    <property type="match status" value="1"/>
</dbReference>
<keyword evidence="4 6" id="KW-1133">Transmembrane helix</keyword>
<feature type="transmembrane region" description="Helical" evidence="6">
    <location>
        <begin position="165"/>
        <end position="188"/>
    </location>
</feature>
<keyword evidence="2" id="KW-0813">Transport</keyword>
<feature type="transmembrane region" description="Helical" evidence="6">
    <location>
        <begin position="360"/>
        <end position="380"/>
    </location>
</feature>
<feature type="transmembrane region" description="Helical" evidence="6">
    <location>
        <begin position="276"/>
        <end position="295"/>
    </location>
</feature>
<dbReference type="PROSITE" id="PS50850">
    <property type="entry name" value="MFS"/>
    <property type="match status" value="1"/>
</dbReference>
<feature type="transmembrane region" description="Helical" evidence="6">
    <location>
        <begin position="103"/>
        <end position="124"/>
    </location>
</feature>
<dbReference type="PIRSF" id="PIRSF002808">
    <property type="entry name" value="Hexose_phosphate_transp"/>
    <property type="match status" value="1"/>
</dbReference>
<dbReference type="Gene3D" id="1.20.1250.20">
    <property type="entry name" value="MFS general substrate transporter like domains"/>
    <property type="match status" value="2"/>
</dbReference>
<dbReference type="InterPro" id="IPR051337">
    <property type="entry name" value="OPA_Antiporter"/>
</dbReference>
<dbReference type="Proteomes" id="UP000824159">
    <property type="component" value="Unassembled WGS sequence"/>
</dbReference>
<dbReference type="SUPFAM" id="SSF103473">
    <property type="entry name" value="MFS general substrate transporter"/>
    <property type="match status" value="1"/>
</dbReference>
<organism evidence="8 9">
    <name type="scientific">Candidatus Allocopromorpha excrementavium</name>
    <dbReference type="NCBI Taxonomy" id="2840741"/>
    <lineage>
        <taxon>Bacteria</taxon>
        <taxon>Bacillati</taxon>
        <taxon>Bacillota</taxon>
        <taxon>Clostridia</taxon>
        <taxon>Eubacteriales</taxon>
        <taxon>Eubacteriaceae</taxon>
        <taxon>Eubacteriaceae incertae sedis</taxon>
        <taxon>Candidatus Allocopromorpha</taxon>
    </lineage>
</organism>
<evidence type="ECO:0000259" key="7">
    <source>
        <dbReference type="PROSITE" id="PS50850"/>
    </source>
</evidence>
<dbReference type="PANTHER" id="PTHR43826">
    <property type="entry name" value="GLUCOSE-6-PHOSPHATE EXCHANGER SLC37A4"/>
    <property type="match status" value="1"/>
</dbReference>
<keyword evidence="5 6" id="KW-0472">Membrane</keyword>
<dbReference type="GO" id="GO:0035435">
    <property type="term" value="P:phosphate ion transmembrane transport"/>
    <property type="evidence" value="ECO:0007669"/>
    <property type="project" value="TreeGrafter"/>
</dbReference>
<feature type="domain" description="Major facilitator superfamily (MFS) profile" evidence="7">
    <location>
        <begin position="12"/>
        <end position="417"/>
    </location>
</feature>
<dbReference type="GO" id="GO:0005886">
    <property type="term" value="C:plasma membrane"/>
    <property type="evidence" value="ECO:0007669"/>
    <property type="project" value="UniProtKB-SubCell"/>
</dbReference>
<feature type="transmembrane region" description="Helical" evidence="6">
    <location>
        <begin position="136"/>
        <end position="159"/>
    </location>
</feature>
<dbReference type="GO" id="GO:0061513">
    <property type="term" value="F:glucose 6-phosphate:phosphate antiporter activity"/>
    <property type="evidence" value="ECO:0007669"/>
    <property type="project" value="TreeGrafter"/>
</dbReference>
<name>A0A9D1HDS7_9FIRM</name>
<evidence type="ECO:0000313" key="8">
    <source>
        <dbReference type="EMBL" id="HIT99142.1"/>
    </source>
</evidence>
<protein>
    <submittedName>
        <fullName evidence="8">MFS transporter</fullName>
    </submittedName>
</protein>
<evidence type="ECO:0000256" key="1">
    <source>
        <dbReference type="ARBA" id="ARBA00004651"/>
    </source>
</evidence>
<accession>A0A9D1HDS7</accession>
<evidence type="ECO:0000256" key="6">
    <source>
        <dbReference type="SAM" id="Phobius"/>
    </source>
</evidence>
<evidence type="ECO:0000256" key="3">
    <source>
        <dbReference type="ARBA" id="ARBA00022692"/>
    </source>
</evidence>
<reference evidence="8" key="2">
    <citation type="journal article" date="2021" name="PeerJ">
        <title>Extensive microbial diversity within the chicken gut microbiome revealed by metagenomics and culture.</title>
        <authorList>
            <person name="Gilroy R."/>
            <person name="Ravi A."/>
            <person name="Getino M."/>
            <person name="Pursley I."/>
            <person name="Horton D.L."/>
            <person name="Alikhan N.F."/>
            <person name="Baker D."/>
            <person name="Gharbi K."/>
            <person name="Hall N."/>
            <person name="Watson M."/>
            <person name="Adriaenssens E.M."/>
            <person name="Foster-Nyarko E."/>
            <person name="Jarju S."/>
            <person name="Secka A."/>
            <person name="Antonio M."/>
            <person name="Oren A."/>
            <person name="Chaudhuri R.R."/>
            <person name="La Ragione R."/>
            <person name="Hildebrand F."/>
            <person name="Pallen M.J."/>
        </authorList>
    </citation>
    <scope>NUCLEOTIDE SEQUENCE</scope>
    <source>
        <strain evidence="8">CHK176-22527</strain>
    </source>
</reference>
<dbReference type="InterPro" id="IPR036259">
    <property type="entry name" value="MFS_trans_sf"/>
</dbReference>
<feature type="transmembrane region" description="Helical" evidence="6">
    <location>
        <begin position="302"/>
        <end position="322"/>
    </location>
</feature>
<dbReference type="InterPro" id="IPR000849">
    <property type="entry name" value="Sugar_P_transporter"/>
</dbReference>
<dbReference type="PANTHER" id="PTHR43826:SF3">
    <property type="entry name" value="GLUCOSE-6-PHOSPHATE EXCHANGER SLC37A4"/>
    <property type="match status" value="1"/>
</dbReference>
<evidence type="ECO:0000256" key="4">
    <source>
        <dbReference type="ARBA" id="ARBA00022989"/>
    </source>
</evidence>
<evidence type="ECO:0000313" key="9">
    <source>
        <dbReference type="Proteomes" id="UP000824159"/>
    </source>
</evidence>
<feature type="transmembrane region" description="Helical" evidence="6">
    <location>
        <begin position="235"/>
        <end position="256"/>
    </location>
</feature>
<dbReference type="InterPro" id="IPR011701">
    <property type="entry name" value="MFS"/>
</dbReference>
<sequence>MEKNFNRYKWITLIAFAFMYNFVYLGRFSVNNMMQYIAGDINITAHQQDIVTASVFASYALGSLINGYLADRFGAKKMIVTGGVATSVLNMCISIQHDWSALLLINILNGYFQSMIWVGGINILSKWWVEGERGKGVGIANFFSGMSHTVAYIFPVMVVSLWPQFGWRGAFIVPIAVLMLFVILFAVFAKEKPENAGLEPYEGKVDRHVRRETRFRRVMDEGKMPWKYLFWKTNFIWWCFIAMLSSICRYGLINWIPQYYDNGSGDGLLSESFSNLTLPVGMAFGTLIVTWIAGTKMFNNKGLVVIAMAAISCTLVAMFPMIDDTQSILIGIFFTGFALYGINGILWVHAIDQGCRVFSGSAAGVLNAFAYFGAFLESFIFPEVLKIFNNYLSVFIVMEIMCLMMIVCGMVVSKKNTIIVPEVRE</sequence>
<evidence type="ECO:0000256" key="5">
    <source>
        <dbReference type="ARBA" id="ARBA00023136"/>
    </source>
</evidence>
<proteinExistence type="predicted"/>
<feature type="transmembrane region" description="Helical" evidence="6">
    <location>
        <begin position="12"/>
        <end position="30"/>
    </location>
</feature>
<reference evidence="8" key="1">
    <citation type="submission" date="2020-10" db="EMBL/GenBank/DDBJ databases">
        <authorList>
            <person name="Gilroy R."/>
        </authorList>
    </citation>
    <scope>NUCLEOTIDE SEQUENCE</scope>
    <source>
        <strain evidence="8">CHK176-22527</strain>
    </source>
</reference>
<evidence type="ECO:0000256" key="2">
    <source>
        <dbReference type="ARBA" id="ARBA00022448"/>
    </source>
</evidence>
<dbReference type="InterPro" id="IPR020846">
    <property type="entry name" value="MFS_dom"/>
</dbReference>
<dbReference type="EMBL" id="DVLX01000027">
    <property type="protein sequence ID" value="HIT99142.1"/>
    <property type="molecule type" value="Genomic_DNA"/>
</dbReference>
<comment type="caution">
    <text evidence="8">The sequence shown here is derived from an EMBL/GenBank/DDBJ whole genome shotgun (WGS) entry which is preliminary data.</text>
</comment>
<feature type="transmembrane region" description="Helical" evidence="6">
    <location>
        <begin position="328"/>
        <end position="348"/>
    </location>
</feature>
<comment type="subcellular location">
    <subcellularLocation>
        <location evidence="1">Cell membrane</location>
        <topology evidence="1">Multi-pass membrane protein</topology>
    </subcellularLocation>
</comment>
<gene>
    <name evidence="8" type="ORF">IAD12_02680</name>
</gene>